<dbReference type="SUPFAM" id="SSF53474">
    <property type="entry name" value="alpha/beta-Hydrolases"/>
    <property type="match status" value="1"/>
</dbReference>
<gene>
    <name evidence="2" type="ORF">EXY23_00485</name>
</gene>
<sequence length="232" mass="25032">MSHPPRLLLLPGLLCDSRLWRDQIAALAGEAECHVADTTLDESLAAMAERALATAPDRFALAGLSMGGYLAFEILRQAPERVTRLALFDTSARPDSPQQARRRRGLMALTRTGQFRGVTPRLLPQLVHPDHLAGPIGQEVIAMAERIGREAFLRQQEAILGRPDSRPDLPGIRVPTLVAVGEADALTPPELSEEIAAAIPGARLHRIVGCGHLPPMEAPAATTALLRAWLRG</sequence>
<keyword evidence="3" id="KW-1185">Reference proteome</keyword>
<dbReference type="InterPro" id="IPR050228">
    <property type="entry name" value="Carboxylesterase_BioH"/>
</dbReference>
<evidence type="ECO:0000259" key="1">
    <source>
        <dbReference type="Pfam" id="PF12697"/>
    </source>
</evidence>
<dbReference type="Gene3D" id="3.40.50.1820">
    <property type="entry name" value="alpha/beta hydrolase"/>
    <property type="match status" value="1"/>
</dbReference>
<accession>A0A4R4DU49</accession>
<dbReference type="OrthoDB" id="5491135at2"/>
<feature type="domain" description="AB hydrolase-1" evidence="1">
    <location>
        <begin position="7"/>
        <end position="222"/>
    </location>
</feature>
<dbReference type="Pfam" id="PF12697">
    <property type="entry name" value="Abhydrolase_6"/>
    <property type="match status" value="1"/>
</dbReference>
<dbReference type="InterPro" id="IPR000073">
    <property type="entry name" value="AB_hydrolase_1"/>
</dbReference>
<keyword evidence="2" id="KW-0378">Hydrolase</keyword>
<dbReference type="PANTHER" id="PTHR43194">
    <property type="entry name" value="HYDROLASE ALPHA/BETA FOLD FAMILY"/>
    <property type="match status" value="1"/>
</dbReference>
<dbReference type="PRINTS" id="PR00111">
    <property type="entry name" value="ABHYDROLASE"/>
</dbReference>
<evidence type="ECO:0000313" key="3">
    <source>
        <dbReference type="Proteomes" id="UP000295023"/>
    </source>
</evidence>
<dbReference type="EMBL" id="SKBM01000001">
    <property type="protein sequence ID" value="TCZ66627.1"/>
    <property type="molecule type" value="Genomic_DNA"/>
</dbReference>
<dbReference type="InterPro" id="IPR029058">
    <property type="entry name" value="AB_hydrolase_fold"/>
</dbReference>
<dbReference type="GO" id="GO:0016787">
    <property type="term" value="F:hydrolase activity"/>
    <property type="evidence" value="ECO:0007669"/>
    <property type="project" value="UniProtKB-KW"/>
</dbReference>
<dbReference type="PANTHER" id="PTHR43194:SF5">
    <property type="entry name" value="PIMELOYL-[ACYL-CARRIER PROTEIN] METHYL ESTER ESTERASE"/>
    <property type="match status" value="1"/>
</dbReference>
<reference evidence="2 3" key="1">
    <citation type="submission" date="2019-03" db="EMBL/GenBank/DDBJ databases">
        <title>Paracraurococcus aquatilis NE82 genome sequence.</title>
        <authorList>
            <person name="Zhao Y."/>
            <person name="Du Z."/>
        </authorList>
    </citation>
    <scope>NUCLEOTIDE SEQUENCE [LARGE SCALE GENOMIC DNA]</scope>
    <source>
        <strain evidence="2 3">NE82</strain>
    </source>
</reference>
<proteinExistence type="predicted"/>
<name>A0A4R4DU49_9PROT</name>
<dbReference type="Proteomes" id="UP000295023">
    <property type="component" value="Unassembled WGS sequence"/>
</dbReference>
<dbReference type="AlphaFoldDB" id="A0A4R4DU49"/>
<dbReference type="RefSeq" id="WP_132283598.1">
    <property type="nucleotide sequence ID" value="NZ_SKBM01000001.1"/>
</dbReference>
<evidence type="ECO:0000313" key="2">
    <source>
        <dbReference type="EMBL" id="TCZ66627.1"/>
    </source>
</evidence>
<organism evidence="2 3">
    <name type="scientific">Roseicella aquatilis</name>
    <dbReference type="NCBI Taxonomy" id="2527868"/>
    <lineage>
        <taxon>Bacteria</taxon>
        <taxon>Pseudomonadati</taxon>
        <taxon>Pseudomonadota</taxon>
        <taxon>Alphaproteobacteria</taxon>
        <taxon>Acetobacterales</taxon>
        <taxon>Roseomonadaceae</taxon>
        <taxon>Roseicella</taxon>
    </lineage>
</organism>
<protein>
    <submittedName>
        <fullName evidence="2">Alpha/beta fold hydrolase</fullName>
    </submittedName>
</protein>
<comment type="caution">
    <text evidence="2">The sequence shown here is derived from an EMBL/GenBank/DDBJ whole genome shotgun (WGS) entry which is preliminary data.</text>
</comment>